<dbReference type="Proteomes" id="UP001219518">
    <property type="component" value="Unassembled WGS sequence"/>
</dbReference>
<dbReference type="GO" id="GO:0016491">
    <property type="term" value="F:oxidoreductase activity"/>
    <property type="evidence" value="ECO:0007669"/>
    <property type="project" value="InterPro"/>
</dbReference>
<accession>A0AAE1GRB3</accession>
<comment type="caution">
    <text evidence="2">The sequence shown here is derived from an EMBL/GenBank/DDBJ whole genome shotgun (WGS) entry which is preliminary data.</text>
</comment>
<evidence type="ECO:0000259" key="1">
    <source>
        <dbReference type="Pfam" id="PF00248"/>
    </source>
</evidence>
<reference evidence="2" key="1">
    <citation type="submission" date="2021-07" db="EMBL/GenBank/DDBJ databases">
        <authorList>
            <person name="Catto M.A."/>
            <person name="Jacobson A."/>
            <person name="Kennedy G."/>
            <person name="Labadie P."/>
            <person name="Hunt B.G."/>
            <person name="Srinivasan R."/>
        </authorList>
    </citation>
    <scope>NUCLEOTIDE SEQUENCE</scope>
    <source>
        <strain evidence="2">PL_HMW_Pooled</strain>
        <tissue evidence="2">Head</tissue>
    </source>
</reference>
<reference evidence="2" key="2">
    <citation type="journal article" date="2023" name="BMC Genomics">
        <title>Pest status, molecular evolution, and epigenetic factors derived from the genome assembly of Frankliniella fusca, a thysanopteran phytovirus vector.</title>
        <authorList>
            <person name="Catto M.A."/>
            <person name="Labadie P.E."/>
            <person name="Jacobson A.L."/>
            <person name="Kennedy G.G."/>
            <person name="Srinivasan R."/>
            <person name="Hunt B.G."/>
        </authorList>
    </citation>
    <scope>NUCLEOTIDE SEQUENCE</scope>
    <source>
        <strain evidence="2">PL_HMW_Pooled</strain>
    </source>
</reference>
<evidence type="ECO:0000313" key="2">
    <source>
        <dbReference type="EMBL" id="KAK3907508.1"/>
    </source>
</evidence>
<evidence type="ECO:0000313" key="3">
    <source>
        <dbReference type="Proteomes" id="UP001219518"/>
    </source>
</evidence>
<name>A0AAE1GRB3_9NEOP</name>
<proteinExistence type="predicted"/>
<dbReference type="Pfam" id="PF00248">
    <property type="entry name" value="Aldo_ket_red"/>
    <property type="match status" value="1"/>
</dbReference>
<keyword evidence="3" id="KW-1185">Reference proteome</keyword>
<protein>
    <submittedName>
        <fullName evidence="2">Aldo-keto reductase family 1 member A1</fullName>
    </submittedName>
</protein>
<gene>
    <name evidence="2" type="ORF">KUF71_003007</name>
</gene>
<dbReference type="PROSITE" id="PS00798">
    <property type="entry name" value="ALDOKETO_REDUCTASE_1"/>
    <property type="match status" value="1"/>
</dbReference>
<organism evidence="2 3">
    <name type="scientific">Frankliniella fusca</name>
    <dbReference type="NCBI Taxonomy" id="407009"/>
    <lineage>
        <taxon>Eukaryota</taxon>
        <taxon>Metazoa</taxon>
        <taxon>Ecdysozoa</taxon>
        <taxon>Arthropoda</taxon>
        <taxon>Hexapoda</taxon>
        <taxon>Insecta</taxon>
        <taxon>Pterygota</taxon>
        <taxon>Neoptera</taxon>
        <taxon>Paraneoptera</taxon>
        <taxon>Thysanoptera</taxon>
        <taxon>Terebrantia</taxon>
        <taxon>Thripoidea</taxon>
        <taxon>Thripidae</taxon>
        <taxon>Frankliniella</taxon>
    </lineage>
</organism>
<dbReference type="EMBL" id="JAHWGI010000011">
    <property type="protein sequence ID" value="KAK3907508.1"/>
    <property type="molecule type" value="Genomic_DNA"/>
</dbReference>
<dbReference type="AlphaFoldDB" id="A0AAE1GRB3"/>
<feature type="non-terminal residue" evidence="2">
    <location>
        <position position="1"/>
    </location>
</feature>
<dbReference type="InterPro" id="IPR018170">
    <property type="entry name" value="Aldo/ket_reductase_CS"/>
</dbReference>
<feature type="domain" description="NADP-dependent oxidoreductase" evidence="1">
    <location>
        <begin position="4"/>
        <end position="40"/>
    </location>
</feature>
<dbReference type="Gene3D" id="3.20.20.100">
    <property type="entry name" value="NADP-dependent oxidoreductase domain"/>
    <property type="match status" value="1"/>
</dbReference>
<dbReference type="InterPro" id="IPR023210">
    <property type="entry name" value="NADP_OxRdtase_dom"/>
</dbReference>
<dbReference type="SUPFAM" id="SSF51430">
    <property type="entry name" value="NAD(P)-linked oxidoreductase"/>
    <property type="match status" value="1"/>
</dbReference>
<sequence>AGAEELEAAVDAALRCGYRHIDTAAFYLNEPSIGKVIQEKWIDTGKVSMTRQVFKRPASLSVSLMHPATQTKNKCETATHFVWCCSLQIDVSSALGMDHLETTLSLKKDITQLLAEQDKPRVGVVAELLENPSERRSRSL</sequence>
<dbReference type="InterPro" id="IPR036812">
    <property type="entry name" value="NAD(P)_OxRdtase_dom_sf"/>
</dbReference>